<evidence type="ECO:0000313" key="1">
    <source>
        <dbReference type="EMBL" id="GIY93894.1"/>
    </source>
</evidence>
<dbReference type="Proteomes" id="UP001054945">
    <property type="component" value="Unassembled WGS sequence"/>
</dbReference>
<accession>A0AAV4XGV2</accession>
<protein>
    <submittedName>
        <fullName evidence="1">Uncharacterized protein</fullName>
    </submittedName>
</protein>
<gene>
    <name evidence="1" type="ORF">CEXT_247111</name>
</gene>
<evidence type="ECO:0000313" key="2">
    <source>
        <dbReference type="Proteomes" id="UP001054945"/>
    </source>
</evidence>
<proteinExistence type="predicted"/>
<sequence>MAIFVEKSINNCAPGKFSSVLLKDKCQRVISQAIIGNKSYQIKIPDRAFQDRSIIHNNLLNPVKCLTQFNPSSYAINLSDGQRQFSSQLYEKERDKAMVGYMYPEKRLSFGWEVFAVG</sequence>
<dbReference type="EMBL" id="BPLR01017719">
    <property type="protein sequence ID" value="GIY93894.1"/>
    <property type="molecule type" value="Genomic_DNA"/>
</dbReference>
<comment type="caution">
    <text evidence="1">The sequence shown here is derived from an EMBL/GenBank/DDBJ whole genome shotgun (WGS) entry which is preliminary data.</text>
</comment>
<keyword evidence="2" id="KW-1185">Reference proteome</keyword>
<dbReference type="AlphaFoldDB" id="A0AAV4XGV2"/>
<reference evidence="1 2" key="1">
    <citation type="submission" date="2021-06" db="EMBL/GenBank/DDBJ databases">
        <title>Caerostris extrusa draft genome.</title>
        <authorList>
            <person name="Kono N."/>
            <person name="Arakawa K."/>
        </authorList>
    </citation>
    <scope>NUCLEOTIDE SEQUENCE [LARGE SCALE GENOMIC DNA]</scope>
</reference>
<organism evidence="1 2">
    <name type="scientific">Caerostris extrusa</name>
    <name type="common">Bark spider</name>
    <name type="synonym">Caerostris bankana</name>
    <dbReference type="NCBI Taxonomy" id="172846"/>
    <lineage>
        <taxon>Eukaryota</taxon>
        <taxon>Metazoa</taxon>
        <taxon>Ecdysozoa</taxon>
        <taxon>Arthropoda</taxon>
        <taxon>Chelicerata</taxon>
        <taxon>Arachnida</taxon>
        <taxon>Araneae</taxon>
        <taxon>Araneomorphae</taxon>
        <taxon>Entelegynae</taxon>
        <taxon>Araneoidea</taxon>
        <taxon>Araneidae</taxon>
        <taxon>Caerostris</taxon>
    </lineage>
</organism>
<name>A0AAV4XGV2_CAEEX</name>